<evidence type="ECO:0000256" key="6">
    <source>
        <dbReference type="ARBA" id="ARBA00023014"/>
    </source>
</evidence>
<dbReference type="Gene3D" id="2.102.10.10">
    <property type="entry name" value="Rieske [2Fe-2S] iron-sulphur domain"/>
    <property type="match status" value="1"/>
</dbReference>
<dbReference type="InterPro" id="IPR017941">
    <property type="entry name" value="Rieske_2Fe-2S"/>
</dbReference>
<evidence type="ECO:0000313" key="13">
    <source>
        <dbReference type="Proteomes" id="UP000297447"/>
    </source>
</evidence>
<accession>A0A4R9AAC8</accession>
<dbReference type="GO" id="GO:0051537">
    <property type="term" value="F:2 iron, 2 sulfur cluster binding"/>
    <property type="evidence" value="ECO:0007669"/>
    <property type="project" value="UniProtKB-KW"/>
</dbReference>
<evidence type="ECO:0000256" key="7">
    <source>
        <dbReference type="ARBA" id="ARBA00023157"/>
    </source>
</evidence>
<evidence type="ECO:0000256" key="9">
    <source>
        <dbReference type="ARBA" id="ARBA00034078"/>
    </source>
</evidence>
<dbReference type="InterPro" id="IPR036922">
    <property type="entry name" value="Rieske_2Fe-2S_sf"/>
</dbReference>
<evidence type="ECO:0000313" key="12">
    <source>
        <dbReference type="EMBL" id="TFD55188.1"/>
    </source>
</evidence>
<evidence type="ECO:0000256" key="5">
    <source>
        <dbReference type="ARBA" id="ARBA00023004"/>
    </source>
</evidence>
<feature type="chain" id="PRO_5038939809" description="Cytochrome bc1 complex Rieske iron-sulfur subunit" evidence="10">
    <location>
        <begin position="26"/>
        <end position="142"/>
    </location>
</feature>
<keyword evidence="7" id="KW-1015">Disulfide bond</keyword>
<gene>
    <name evidence="12" type="ORF">E3T55_01855</name>
</gene>
<protein>
    <recommendedName>
        <fullName evidence="2">Cytochrome bc1 complex Rieske iron-sulfur subunit</fullName>
    </recommendedName>
    <alternativeName>
        <fullName evidence="8">Cytochrome bc1 reductase complex subunit QcrA</fullName>
    </alternativeName>
</protein>
<comment type="cofactor">
    <cofactor evidence="9">
        <name>[2Fe-2S] cluster</name>
        <dbReference type="ChEBI" id="CHEBI:190135"/>
    </cofactor>
</comment>
<dbReference type="GO" id="GO:0046872">
    <property type="term" value="F:metal ion binding"/>
    <property type="evidence" value="ECO:0007669"/>
    <property type="project" value="UniProtKB-KW"/>
</dbReference>
<comment type="function">
    <text evidence="1">Iron-sulfur subunit of the cytochrome bc1 complex, an essential component of the respiratory electron transport chain required for ATP synthesis. The bc1 complex catalyzes the oxidation of menaquinol and the reduction of cytochrome c in the respiratory chain. The bc1 complex operates through a Q-cycle mechanism that couples electron transfer to generation of the proton gradient that drives ATP synthesis.</text>
</comment>
<dbReference type="SUPFAM" id="SSF50022">
    <property type="entry name" value="ISP domain"/>
    <property type="match status" value="1"/>
</dbReference>
<dbReference type="InterPro" id="IPR005805">
    <property type="entry name" value="Rieske_Fe-S_prot_C"/>
</dbReference>
<dbReference type="OrthoDB" id="25106at2"/>
<evidence type="ECO:0000256" key="2">
    <source>
        <dbReference type="ARBA" id="ARBA00015816"/>
    </source>
</evidence>
<dbReference type="GO" id="GO:0016705">
    <property type="term" value="F:oxidoreductase activity, acting on paired donors, with incorporation or reduction of molecular oxygen"/>
    <property type="evidence" value="ECO:0007669"/>
    <property type="project" value="UniProtKB-ARBA"/>
</dbReference>
<comment type="caution">
    <text evidence="12">The sequence shown here is derived from an EMBL/GenBank/DDBJ whole genome shotgun (WGS) entry which is preliminary data.</text>
</comment>
<dbReference type="AlphaFoldDB" id="A0A4R9AAC8"/>
<dbReference type="EMBL" id="SOHE01000013">
    <property type="protein sequence ID" value="TFD55188.1"/>
    <property type="molecule type" value="Genomic_DNA"/>
</dbReference>
<feature type="domain" description="Rieske" evidence="11">
    <location>
        <begin position="48"/>
        <end position="141"/>
    </location>
</feature>
<evidence type="ECO:0000256" key="8">
    <source>
        <dbReference type="ARBA" id="ARBA00029586"/>
    </source>
</evidence>
<keyword evidence="6" id="KW-0411">Iron-sulfur</keyword>
<dbReference type="GO" id="GO:0004497">
    <property type="term" value="F:monooxygenase activity"/>
    <property type="evidence" value="ECO:0007669"/>
    <property type="project" value="UniProtKB-ARBA"/>
</dbReference>
<organism evidence="12 13">
    <name type="scientific">Cryobacterium frigoriphilum</name>
    <dbReference type="NCBI Taxonomy" id="1259150"/>
    <lineage>
        <taxon>Bacteria</taxon>
        <taxon>Bacillati</taxon>
        <taxon>Actinomycetota</taxon>
        <taxon>Actinomycetes</taxon>
        <taxon>Micrococcales</taxon>
        <taxon>Microbacteriaceae</taxon>
        <taxon>Cryobacterium</taxon>
    </lineage>
</organism>
<evidence type="ECO:0000256" key="1">
    <source>
        <dbReference type="ARBA" id="ARBA00002494"/>
    </source>
</evidence>
<keyword evidence="10" id="KW-0732">Signal</keyword>
<dbReference type="Proteomes" id="UP000297447">
    <property type="component" value="Unassembled WGS sequence"/>
</dbReference>
<reference evidence="12 13" key="1">
    <citation type="submission" date="2019-03" db="EMBL/GenBank/DDBJ databases">
        <title>Genomics of glacier-inhabiting Cryobacterium strains.</title>
        <authorList>
            <person name="Liu Q."/>
            <person name="Xin Y.-H."/>
        </authorList>
    </citation>
    <scope>NUCLEOTIDE SEQUENCE [LARGE SCALE GENOMIC DNA]</scope>
    <source>
        <strain evidence="12 13">Hh14</strain>
    </source>
</reference>
<proteinExistence type="predicted"/>
<dbReference type="CDD" id="cd03467">
    <property type="entry name" value="Rieske"/>
    <property type="match status" value="1"/>
</dbReference>
<dbReference type="PROSITE" id="PS51318">
    <property type="entry name" value="TAT"/>
    <property type="match status" value="1"/>
</dbReference>
<keyword evidence="3" id="KW-0001">2Fe-2S</keyword>
<evidence type="ECO:0000256" key="10">
    <source>
        <dbReference type="SAM" id="SignalP"/>
    </source>
</evidence>
<dbReference type="Pfam" id="PF00355">
    <property type="entry name" value="Rieske"/>
    <property type="match status" value="1"/>
</dbReference>
<evidence type="ECO:0000256" key="4">
    <source>
        <dbReference type="ARBA" id="ARBA00022723"/>
    </source>
</evidence>
<dbReference type="GO" id="GO:0016020">
    <property type="term" value="C:membrane"/>
    <property type="evidence" value="ECO:0007669"/>
    <property type="project" value="InterPro"/>
</dbReference>
<evidence type="ECO:0000256" key="3">
    <source>
        <dbReference type="ARBA" id="ARBA00022714"/>
    </source>
</evidence>
<name>A0A4R9AAC8_9MICO</name>
<keyword evidence="5" id="KW-0408">Iron</keyword>
<keyword evidence="4" id="KW-0479">Metal-binding</keyword>
<dbReference type="PRINTS" id="PR00162">
    <property type="entry name" value="RIESKE"/>
</dbReference>
<dbReference type="RefSeq" id="WP_134517873.1">
    <property type="nucleotide sequence ID" value="NZ_SOHE01000013.1"/>
</dbReference>
<dbReference type="PANTHER" id="PTHR10134">
    <property type="entry name" value="CYTOCHROME B-C1 COMPLEX SUBUNIT RIESKE, MITOCHONDRIAL"/>
    <property type="match status" value="1"/>
</dbReference>
<sequence>MTNTSDLSRRSLLVLGGAGSALALAACAPSGSETDAETPDASASSAPEQVATLAEIPVGGGIAVMVAGQPVVLSQPTAGTVVGFSAICTHQGCVVAPVGAEFDCPCHESKFDGTTGDVLGGPAPRALDAVTVTVDGEAVLVG</sequence>
<dbReference type="PROSITE" id="PS51296">
    <property type="entry name" value="RIESKE"/>
    <property type="match status" value="1"/>
</dbReference>
<feature type="signal peptide" evidence="10">
    <location>
        <begin position="1"/>
        <end position="25"/>
    </location>
</feature>
<keyword evidence="13" id="KW-1185">Reference proteome</keyword>
<dbReference type="InterPro" id="IPR014349">
    <property type="entry name" value="Rieske_Fe-S_prot"/>
</dbReference>
<dbReference type="InterPro" id="IPR006311">
    <property type="entry name" value="TAT_signal"/>
</dbReference>
<evidence type="ECO:0000259" key="11">
    <source>
        <dbReference type="PROSITE" id="PS51296"/>
    </source>
</evidence>